<evidence type="ECO:0000256" key="1">
    <source>
        <dbReference type="SAM" id="MobiDB-lite"/>
    </source>
</evidence>
<dbReference type="AlphaFoldDB" id="A0A1R3GY58"/>
<protein>
    <submittedName>
        <fullName evidence="2">Uncharacterized protein</fullName>
    </submittedName>
</protein>
<evidence type="ECO:0000313" key="2">
    <source>
        <dbReference type="EMBL" id="OMO63045.1"/>
    </source>
</evidence>
<reference evidence="2 3" key="1">
    <citation type="submission" date="2013-09" db="EMBL/GenBank/DDBJ databases">
        <title>Corchorus capsularis genome sequencing.</title>
        <authorList>
            <person name="Alam M."/>
            <person name="Haque M.S."/>
            <person name="Islam M.S."/>
            <person name="Emdad E.M."/>
            <person name="Islam M.M."/>
            <person name="Ahmed B."/>
            <person name="Halim A."/>
            <person name="Hossen Q.M.M."/>
            <person name="Hossain M.Z."/>
            <person name="Ahmed R."/>
            <person name="Khan M.M."/>
            <person name="Islam R."/>
            <person name="Rashid M.M."/>
            <person name="Khan S.A."/>
            <person name="Rahman M.S."/>
            <person name="Alam M."/>
        </authorList>
    </citation>
    <scope>NUCLEOTIDE SEQUENCE [LARGE SCALE GENOMIC DNA]</scope>
    <source>
        <strain evidence="3">cv. CVL-1</strain>
        <tissue evidence="2">Whole seedling</tissue>
    </source>
</reference>
<keyword evidence="3" id="KW-1185">Reference proteome</keyword>
<sequence length="20" mass="2295">MAHIDGRQLNNISPLQRDDT</sequence>
<name>A0A1R3GY58_COCAP</name>
<dbReference type="Gramene" id="OMO63045">
    <property type="protein sequence ID" value="OMO63045"/>
    <property type="gene ID" value="CCACVL1_22515"/>
</dbReference>
<dbReference type="EMBL" id="AWWV01013049">
    <property type="protein sequence ID" value="OMO63045.1"/>
    <property type="molecule type" value="Genomic_DNA"/>
</dbReference>
<evidence type="ECO:0000313" key="3">
    <source>
        <dbReference type="Proteomes" id="UP000188268"/>
    </source>
</evidence>
<gene>
    <name evidence="2" type="ORF">CCACVL1_22515</name>
</gene>
<proteinExistence type="predicted"/>
<dbReference type="Proteomes" id="UP000188268">
    <property type="component" value="Unassembled WGS sequence"/>
</dbReference>
<accession>A0A1R3GY58</accession>
<comment type="caution">
    <text evidence="2">The sequence shown here is derived from an EMBL/GenBank/DDBJ whole genome shotgun (WGS) entry which is preliminary data.</text>
</comment>
<organism evidence="2 3">
    <name type="scientific">Corchorus capsularis</name>
    <name type="common">Jute</name>
    <dbReference type="NCBI Taxonomy" id="210143"/>
    <lineage>
        <taxon>Eukaryota</taxon>
        <taxon>Viridiplantae</taxon>
        <taxon>Streptophyta</taxon>
        <taxon>Embryophyta</taxon>
        <taxon>Tracheophyta</taxon>
        <taxon>Spermatophyta</taxon>
        <taxon>Magnoliopsida</taxon>
        <taxon>eudicotyledons</taxon>
        <taxon>Gunneridae</taxon>
        <taxon>Pentapetalae</taxon>
        <taxon>rosids</taxon>
        <taxon>malvids</taxon>
        <taxon>Malvales</taxon>
        <taxon>Malvaceae</taxon>
        <taxon>Grewioideae</taxon>
        <taxon>Apeibeae</taxon>
        <taxon>Corchorus</taxon>
    </lineage>
</organism>
<feature type="region of interest" description="Disordered" evidence="1">
    <location>
        <begin position="1"/>
        <end position="20"/>
    </location>
</feature>